<evidence type="ECO:0000256" key="1">
    <source>
        <dbReference type="ARBA" id="ARBA00004141"/>
    </source>
</evidence>
<accession>A0A2N3PX79</accession>
<feature type="transmembrane region" description="Helical" evidence="6">
    <location>
        <begin position="139"/>
        <end position="160"/>
    </location>
</feature>
<dbReference type="InterPro" id="IPR050638">
    <property type="entry name" value="AA-Vitamin_Transporters"/>
</dbReference>
<evidence type="ECO:0000256" key="5">
    <source>
        <dbReference type="ARBA" id="ARBA00023136"/>
    </source>
</evidence>
<evidence type="ECO:0000256" key="4">
    <source>
        <dbReference type="ARBA" id="ARBA00022989"/>
    </source>
</evidence>
<gene>
    <name evidence="8" type="ORF">CWS72_08970</name>
</gene>
<dbReference type="EMBL" id="PIUM01000007">
    <property type="protein sequence ID" value="PKU24985.1"/>
    <property type="molecule type" value="Genomic_DNA"/>
</dbReference>
<dbReference type="OrthoDB" id="7850605at2"/>
<name>A0A2N3PX79_9PROT</name>
<feature type="transmembrane region" description="Helical" evidence="6">
    <location>
        <begin position="21"/>
        <end position="43"/>
    </location>
</feature>
<feature type="transmembrane region" description="Helical" evidence="6">
    <location>
        <begin position="285"/>
        <end position="302"/>
    </location>
</feature>
<evidence type="ECO:0000259" key="7">
    <source>
        <dbReference type="Pfam" id="PF00892"/>
    </source>
</evidence>
<dbReference type="GO" id="GO:0016020">
    <property type="term" value="C:membrane"/>
    <property type="evidence" value="ECO:0007669"/>
    <property type="project" value="UniProtKB-SubCell"/>
</dbReference>
<keyword evidence="5 6" id="KW-0472">Membrane</keyword>
<dbReference type="SUPFAM" id="SSF103481">
    <property type="entry name" value="Multidrug resistance efflux transporter EmrE"/>
    <property type="match status" value="2"/>
</dbReference>
<comment type="subcellular location">
    <subcellularLocation>
        <location evidence="1">Membrane</location>
        <topology evidence="1">Multi-pass membrane protein</topology>
    </subcellularLocation>
</comment>
<dbReference type="Proteomes" id="UP000233293">
    <property type="component" value="Unassembled WGS sequence"/>
</dbReference>
<evidence type="ECO:0000256" key="2">
    <source>
        <dbReference type="ARBA" id="ARBA00007362"/>
    </source>
</evidence>
<feature type="transmembrane region" description="Helical" evidence="6">
    <location>
        <begin position="166"/>
        <end position="186"/>
    </location>
</feature>
<evidence type="ECO:0000313" key="9">
    <source>
        <dbReference type="Proteomes" id="UP000233293"/>
    </source>
</evidence>
<feature type="transmembrane region" description="Helical" evidence="6">
    <location>
        <begin position="49"/>
        <end position="69"/>
    </location>
</feature>
<feature type="transmembrane region" description="Helical" evidence="6">
    <location>
        <begin position="111"/>
        <end position="130"/>
    </location>
</feature>
<keyword evidence="4 6" id="KW-1133">Transmembrane helix</keyword>
<dbReference type="Pfam" id="PF00892">
    <property type="entry name" value="EamA"/>
    <property type="match status" value="2"/>
</dbReference>
<organism evidence="8 9">
    <name type="scientific">Telmatospirillum siberiense</name>
    <dbReference type="NCBI Taxonomy" id="382514"/>
    <lineage>
        <taxon>Bacteria</taxon>
        <taxon>Pseudomonadati</taxon>
        <taxon>Pseudomonadota</taxon>
        <taxon>Alphaproteobacteria</taxon>
        <taxon>Rhodospirillales</taxon>
        <taxon>Rhodospirillaceae</taxon>
        <taxon>Telmatospirillum</taxon>
    </lineage>
</organism>
<feature type="transmembrane region" description="Helical" evidence="6">
    <location>
        <begin position="81"/>
        <end position="105"/>
    </location>
</feature>
<comment type="caution">
    <text evidence="8">The sequence shown here is derived from an EMBL/GenBank/DDBJ whole genome shotgun (WGS) entry which is preliminary data.</text>
</comment>
<proteinExistence type="inferred from homology"/>
<dbReference type="AlphaFoldDB" id="A0A2N3PX79"/>
<feature type="domain" description="EamA" evidence="7">
    <location>
        <begin position="168"/>
        <end position="300"/>
    </location>
</feature>
<dbReference type="PANTHER" id="PTHR32322">
    <property type="entry name" value="INNER MEMBRANE TRANSPORTER"/>
    <property type="match status" value="1"/>
</dbReference>
<dbReference type="InterPro" id="IPR000620">
    <property type="entry name" value="EamA_dom"/>
</dbReference>
<protein>
    <submittedName>
        <fullName evidence="8">EamA family transporter</fullName>
    </submittedName>
</protein>
<evidence type="ECO:0000256" key="6">
    <source>
        <dbReference type="SAM" id="Phobius"/>
    </source>
</evidence>
<sequence>MTSAPSATPPSERPASAALSTIWLFVFVVLAWSLNWVVMKLAVQDITPLWAVTIRTALAAAVLIPALHANHQLVRPPPADYPIVLVISLFHMVAFAALMTAGLTYVSAGRAIVLGYTTPLWVAPAAFLFLKERMSFRQILGIGIGMAGLLLLVGPSAFDWKSREAILGHGLPILAAICWSVSIVYTRAHRWTATPLQLMPWQCLLAAAVLAILALSFEGPPPTRMGAPAILALAYNGVIGTALGFWAMTVVNRRVPATTVALGVLATPVCGIGLAALLLGEGRDPILILSAFIIMAGLAIGTKPRA</sequence>
<keyword evidence="3 6" id="KW-0812">Transmembrane</keyword>
<feature type="transmembrane region" description="Helical" evidence="6">
    <location>
        <begin position="229"/>
        <end position="248"/>
    </location>
</feature>
<evidence type="ECO:0000256" key="3">
    <source>
        <dbReference type="ARBA" id="ARBA00022692"/>
    </source>
</evidence>
<feature type="transmembrane region" description="Helical" evidence="6">
    <location>
        <begin position="198"/>
        <end position="217"/>
    </location>
</feature>
<keyword evidence="9" id="KW-1185">Reference proteome</keyword>
<dbReference type="PANTHER" id="PTHR32322:SF2">
    <property type="entry name" value="EAMA DOMAIN-CONTAINING PROTEIN"/>
    <property type="match status" value="1"/>
</dbReference>
<feature type="transmembrane region" description="Helical" evidence="6">
    <location>
        <begin position="260"/>
        <end position="279"/>
    </location>
</feature>
<comment type="similarity">
    <text evidence="2">Belongs to the EamA transporter family.</text>
</comment>
<reference evidence="9" key="1">
    <citation type="submission" date="2017-12" db="EMBL/GenBank/DDBJ databases">
        <title>Draft genome sequence of Telmatospirillum siberiense 26-4b1T, an acidotolerant peatland alphaproteobacterium potentially involved in sulfur cycling.</title>
        <authorList>
            <person name="Hausmann B."/>
            <person name="Pjevac P."/>
            <person name="Schreck K."/>
            <person name="Herbold C.W."/>
            <person name="Daims H."/>
            <person name="Wagner M."/>
            <person name="Pester M."/>
            <person name="Loy A."/>
        </authorList>
    </citation>
    <scope>NUCLEOTIDE SEQUENCE [LARGE SCALE GENOMIC DNA]</scope>
    <source>
        <strain evidence="9">26-4b1</strain>
    </source>
</reference>
<evidence type="ECO:0000313" key="8">
    <source>
        <dbReference type="EMBL" id="PKU24985.1"/>
    </source>
</evidence>
<feature type="domain" description="EamA" evidence="7">
    <location>
        <begin position="21"/>
        <end position="153"/>
    </location>
</feature>
<dbReference type="InterPro" id="IPR037185">
    <property type="entry name" value="EmrE-like"/>
</dbReference>
<dbReference type="RefSeq" id="WP_101250244.1">
    <property type="nucleotide sequence ID" value="NZ_PIUM01000007.1"/>
</dbReference>